<gene>
    <name evidence="1" type="ORF">GM921_08310</name>
</gene>
<evidence type="ECO:0000313" key="1">
    <source>
        <dbReference type="EMBL" id="MBB2145482.1"/>
    </source>
</evidence>
<evidence type="ECO:0000313" key="2">
    <source>
        <dbReference type="Proteomes" id="UP000601055"/>
    </source>
</evidence>
<keyword evidence="2" id="KW-1185">Reference proteome</keyword>
<reference evidence="1" key="1">
    <citation type="submission" date="2019-11" db="EMBL/GenBank/DDBJ databases">
        <title>Description of Pedobacter sp. LMG 31464T.</title>
        <authorList>
            <person name="Carlier A."/>
            <person name="Qi S."/>
            <person name="Vandamme P."/>
        </authorList>
    </citation>
    <scope>NUCLEOTIDE SEQUENCE</scope>
    <source>
        <strain evidence="1">LMG 31464</strain>
    </source>
</reference>
<proteinExistence type="predicted"/>
<comment type="caution">
    <text evidence="1">The sequence shown here is derived from an EMBL/GenBank/DDBJ whole genome shotgun (WGS) entry which is preliminary data.</text>
</comment>
<dbReference type="EMBL" id="WNXD01000001">
    <property type="protein sequence ID" value="MBB2145482.1"/>
    <property type="molecule type" value="Genomic_DNA"/>
</dbReference>
<organism evidence="1 2">
    <name type="scientific">Pedobacter planticolens</name>
    <dbReference type="NCBI Taxonomy" id="2679964"/>
    <lineage>
        <taxon>Bacteria</taxon>
        <taxon>Pseudomonadati</taxon>
        <taxon>Bacteroidota</taxon>
        <taxon>Sphingobacteriia</taxon>
        <taxon>Sphingobacteriales</taxon>
        <taxon>Sphingobacteriaceae</taxon>
        <taxon>Pedobacter</taxon>
    </lineage>
</organism>
<dbReference type="RefSeq" id="WP_182922131.1">
    <property type="nucleotide sequence ID" value="NZ_WNXD01000001.1"/>
</dbReference>
<dbReference type="AlphaFoldDB" id="A0A923IWR4"/>
<protein>
    <submittedName>
        <fullName evidence="1">Uncharacterized protein</fullName>
    </submittedName>
</protein>
<accession>A0A923IWR4</accession>
<name>A0A923IWR4_9SPHI</name>
<sequence length="149" mass="16181">MKSLKKTSFIICLFTALTLVYVGCEKGSTSDLSGTYTLKASETLNLSKGGDRAVLTVEDLKDSRCPINALCAWAGYASGKFKFKDNFRTQTIELCIGGSCSVDAKPTEQKITLNGVVYSLEFTELIPFPTSPNYNSVAIAMATIVLKRK</sequence>
<dbReference type="Proteomes" id="UP000601055">
    <property type="component" value="Unassembled WGS sequence"/>
</dbReference>